<accession>A0A2N5VI38</accession>
<comment type="subcellular location">
    <subcellularLocation>
        <location evidence="1">Nucleus</location>
    </subcellularLocation>
</comment>
<dbReference type="EMBL" id="PGCI01000015">
    <property type="protein sequence ID" value="PLW49661.1"/>
    <property type="molecule type" value="Genomic_DNA"/>
</dbReference>
<dbReference type="InterPro" id="IPR036390">
    <property type="entry name" value="WH_DNA-bd_sf"/>
</dbReference>
<protein>
    <recommendedName>
        <fullName evidence="5">HSF-type DNA-binding domain-containing protein</fullName>
    </recommendedName>
</protein>
<evidence type="ECO:0000256" key="1">
    <source>
        <dbReference type="ARBA" id="ARBA00004123"/>
    </source>
</evidence>
<comment type="caution">
    <text evidence="6">The sequence shown here is derived from an EMBL/GenBank/DDBJ whole genome shotgun (WGS) entry which is preliminary data.</text>
</comment>
<keyword evidence="2" id="KW-0238">DNA-binding</keyword>
<feature type="domain" description="HSF-type DNA-binding" evidence="5">
    <location>
        <begin position="86"/>
        <end position="129"/>
    </location>
</feature>
<gene>
    <name evidence="6" type="ORF">PCASD_02188</name>
</gene>
<dbReference type="InterPro" id="IPR036388">
    <property type="entry name" value="WH-like_DNA-bd_sf"/>
</dbReference>
<feature type="compositionally biased region" description="Low complexity" evidence="4">
    <location>
        <begin position="38"/>
        <end position="50"/>
    </location>
</feature>
<evidence type="ECO:0000259" key="5">
    <source>
        <dbReference type="Pfam" id="PF00447"/>
    </source>
</evidence>
<evidence type="ECO:0000256" key="4">
    <source>
        <dbReference type="SAM" id="MobiDB-lite"/>
    </source>
</evidence>
<feature type="region of interest" description="Disordered" evidence="4">
    <location>
        <begin position="1"/>
        <end position="82"/>
    </location>
</feature>
<evidence type="ECO:0000313" key="7">
    <source>
        <dbReference type="Proteomes" id="UP000235392"/>
    </source>
</evidence>
<proteinExistence type="predicted"/>
<feature type="compositionally biased region" description="Low complexity" evidence="4">
    <location>
        <begin position="13"/>
        <end position="28"/>
    </location>
</feature>
<reference evidence="6 7" key="1">
    <citation type="submission" date="2017-11" db="EMBL/GenBank/DDBJ databases">
        <title>De novo assembly and phasing of dikaryotic genomes from two isolates of Puccinia coronata f. sp. avenae, the causal agent of oat crown rust.</title>
        <authorList>
            <person name="Miller M.E."/>
            <person name="Zhang Y."/>
            <person name="Omidvar V."/>
            <person name="Sperschneider J."/>
            <person name="Schwessinger B."/>
            <person name="Raley C."/>
            <person name="Palmer J.M."/>
            <person name="Garnica D."/>
            <person name="Upadhyaya N."/>
            <person name="Rathjen J."/>
            <person name="Taylor J.M."/>
            <person name="Park R.F."/>
            <person name="Dodds P.N."/>
            <person name="Hirsch C.D."/>
            <person name="Kianian S.F."/>
            <person name="Figueroa M."/>
        </authorList>
    </citation>
    <scope>NUCLEOTIDE SEQUENCE [LARGE SCALE GENOMIC DNA]</scope>
    <source>
        <strain evidence="6">12SD80</strain>
    </source>
</reference>
<dbReference type="InterPro" id="IPR000232">
    <property type="entry name" value="HSF_DNA-bd"/>
</dbReference>
<dbReference type="GO" id="GO:0005634">
    <property type="term" value="C:nucleus"/>
    <property type="evidence" value="ECO:0007669"/>
    <property type="project" value="UniProtKB-SubCell"/>
</dbReference>
<dbReference type="SUPFAM" id="SSF46785">
    <property type="entry name" value="Winged helix' DNA-binding domain"/>
    <property type="match status" value="1"/>
</dbReference>
<keyword evidence="3" id="KW-0539">Nucleus</keyword>
<feature type="compositionally biased region" description="Polar residues" evidence="4">
    <location>
        <begin position="1"/>
        <end position="12"/>
    </location>
</feature>
<evidence type="ECO:0000256" key="2">
    <source>
        <dbReference type="ARBA" id="ARBA00023125"/>
    </source>
</evidence>
<dbReference type="Pfam" id="PF00447">
    <property type="entry name" value="HSF_DNA-bind"/>
    <property type="match status" value="1"/>
</dbReference>
<dbReference type="Proteomes" id="UP000235392">
    <property type="component" value="Unassembled WGS sequence"/>
</dbReference>
<sequence length="132" mass="14873">MLTNEQLTSTINQQQYYQQPQQQQSSQQISFEVPPTPSSSSMSLESTLHPFTPQEQQEHIPSSSKTNSSASNAPIKSHHATGPSEFVKKLYKMLEEPESESVVGWGTQKNTLVIKDQILFQRDILPKTLQTL</sequence>
<dbReference type="AlphaFoldDB" id="A0A2N5VI38"/>
<dbReference type="GO" id="GO:0043565">
    <property type="term" value="F:sequence-specific DNA binding"/>
    <property type="evidence" value="ECO:0007669"/>
    <property type="project" value="InterPro"/>
</dbReference>
<evidence type="ECO:0000313" key="6">
    <source>
        <dbReference type="EMBL" id="PLW49661.1"/>
    </source>
</evidence>
<dbReference type="GO" id="GO:0003700">
    <property type="term" value="F:DNA-binding transcription factor activity"/>
    <property type="evidence" value="ECO:0007669"/>
    <property type="project" value="InterPro"/>
</dbReference>
<feature type="compositionally biased region" description="Low complexity" evidence="4">
    <location>
        <begin position="62"/>
        <end position="73"/>
    </location>
</feature>
<organism evidence="6 7">
    <name type="scientific">Puccinia coronata f. sp. avenae</name>
    <dbReference type="NCBI Taxonomy" id="200324"/>
    <lineage>
        <taxon>Eukaryota</taxon>
        <taxon>Fungi</taxon>
        <taxon>Dikarya</taxon>
        <taxon>Basidiomycota</taxon>
        <taxon>Pucciniomycotina</taxon>
        <taxon>Pucciniomycetes</taxon>
        <taxon>Pucciniales</taxon>
        <taxon>Pucciniaceae</taxon>
        <taxon>Puccinia</taxon>
    </lineage>
</organism>
<evidence type="ECO:0000256" key="3">
    <source>
        <dbReference type="ARBA" id="ARBA00023242"/>
    </source>
</evidence>
<name>A0A2N5VI38_9BASI</name>
<dbReference type="Gene3D" id="1.10.10.10">
    <property type="entry name" value="Winged helix-like DNA-binding domain superfamily/Winged helix DNA-binding domain"/>
    <property type="match status" value="1"/>
</dbReference>